<keyword evidence="3" id="KW-0804">Transcription</keyword>
<proteinExistence type="predicted"/>
<dbReference type="SMART" id="SM00342">
    <property type="entry name" value="HTH_ARAC"/>
    <property type="match status" value="1"/>
</dbReference>
<dbReference type="InterPro" id="IPR009057">
    <property type="entry name" value="Homeodomain-like_sf"/>
</dbReference>
<dbReference type="PANTHER" id="PTHR47894:SF4">
    <property type="entry name" value="HTH-TYPE TRANSCRIPTIONAL REGULATOR GADX"/>
    <property type="match status" value="1"/>
</dbReference>
<dbReference type="AlphaFoldDB" id="A0A8G0ZU68"/>
<feature type="domain" description="HTH araC/xylS-type" evidence="4">
    <location>
        <begin position="228"/>
        <end position="330"/>
    </location>
</feature>
<dbReference type="SUPFAM" id="SSF46689">
    <property type="entry name" value="Homeodomain-like"/>
    <property type="match status" value="1"/>
</dbReference>
<dbReference type="EMBL" id="CP069370">
    <property type="protein sequence ID" value="QYZ68842.1"/>
    <property type="molecule type" value="Genomic_DNA"/>
</dbReference>
<organism evidence="5 6">
    <name type="scientific">Neotabrizicola shimadae</name>
    <dbReference type="NCBI Taxonomy" id="2807096"/>
    <lineage>
        <taxon>Bacteria</taxon>
        <taxon>Pseudomonadati</taxon>
        <taxon>Pseudomonadota</taxon>
        <taxon>Alphaproteobacteria</taxon>
        <taxon>Rhodobacterales</taxon>
        <taxon>Paracoccaceae</taxon>
        <taxon>Neotabrizicola</taxon>
    </lineage>
</organism>
<name>A0A8G0ZU68_9RHOB</name>
<dbReference type="Gene3D" id="1.10.10.60">
    <property type="entry name" value="Homeodomain-like"/>
    <property type="match status" value="1"/>
</dbReference>
<dbReference type="GO" id="GO:0005829">
    <property type="term" value="C:cytosol"/>
    <property type="evidence" value="ECO:0007669"/>
    <property type="project" value="TreeGrafter"/>
</dbReference>
<evidence type="ECO:0000256" key="1">
    <source>
        <dbReference type="ARBA" id="ARBA00023015"/>
    </source>
</evidence>
<evidence type="ECO:0000313" key="5">
    <source>
        <dbReference type="EMBL" id="QYZ68842.1"/>
    </source>
</evidence>
<reference evidence="5" key="1">
    <citation type="submission" date="2021-02" db="EMBL/GenBank/DDBJ databases">
        <title>Rhodobacter shimadae sp. nov., an aerobic anoxygenic phototrophic bacterium isolated from a hot spring.</title>
        <authorList>
            <person name="Muramatsu S."/>
            <person name="Haruta S."/>
            <person name="Hirose S."/>
            <person name="Hanada S."/>
        </authorList>
    </citation>
    <scope>NUCLEOTIDE SEQUENCE</scope>
    <source>
        <strain evidence="5">N10</strain>
    </source>
</reference>
<keyword evidence="2" id="KW-0238">DNA-binding</keyword>
<keyword evidence="6" id="KW-1185">Reference proteome</keyword>
<dbReference type="PROSITE" id="PS01124">
    <property type="entry name" value="HTH_ARAC_FAMILY_2"/>
    <property type="match status" value="1"/>
</dbReference>
<evidence type="ECO:0000313" key="6">
    <source>
        <dbReference type="Proteomes" id="UP000826300"/>
    </source>
</evidence>
<dbReference type="InterPro" id="IPR020449">
    <property type="entry name" value="Tscrpt_reg_AraC-type_HTH"/>
</dbReference>
<sequence>MISVTALARVPQMVRQAFGDSVLRYANRAAMLDIELIEDRDCFIPHMTMTDFLGEIERRTKERHIGLLVAPHLSFEGYGCWGDYVLSAQTLGEAITRAATTIGFHSCGEAITLKVEGETACFAYFSAARGSAAYPHIATGAAAVMVNLCRSFASPGWKPARVEVDIARPRDARLFEDTFGCPVVFDAPAAAVRFHARLLRAERPRSQGGRTMTVDDLARARLEPASRGDLIGVITTQIWTQVLAGSVSLDGAAHALDLSKRTLQRALEDHGTSFRDLGNIIRARRATELLRGTIASITDISVELGYSTPANFARAFRKATGFAPEEFRRSLSASSVQHQAAARIGREAGLSRRISS</sequence>
<dbReference type="PROSITE" id="PS00041">
    <property type="entry name" value="HTH_ARAC_FAMILY_1"/>
    <property type="match status" value="1"/>
</dbReference>
<dbReference type="Pfam" id="PF12625">
    <property type="entry name" value="Arabinose_bd"/>
    <property type="match status" value="1"/>
</dbReference>
<dbReference type="InterPro" id="IPR018060">
    <property type="entry name" value="HTH_AraC"/>
</dbReference>
<dbReference type="GO" id="GO:0003700">
    <property type="term" value="F:DNA-binding transcription factor activity"/>
    <property type="evidence" value="ECO:0007669"/>
    <property type="project" value="InterPro"/>
</dbReference>
<dbReference type="InterPro" id="IPR032687">
    <property type="entry name" value="AraC-type_N"/>
</dbReference>
<evidence type="ECO:0000256" key="2">
    <source>
        <dbReference type="ARBA" id="ARBA00023125"/>
    </source>
</evidence>
<gene>
    <name evidence="5" type="ORF">JO391_13865</name>
</gene>
<dbReference type="Proteomes" id="UP000826300">
    <property type="component" value="Chromosome"/>
</dbReference>
<dbReference type="Pfam" id="PF12833">
    <property type="entry name" value="HTH_18"/>
    <property type="match status" value="1"/>
</dbReference>
<protein>
    <submittedName>
        <fullName evidence="5">AraC family transcriptional regulator ligand-binding domain-containing protein</fullName>
    </submittedName>
</protein>
<accession>A0A8G0ZU68</accession>
<dbReference type="RefSeq" id="WP_220661062.1">
    <property type="nucleotide sequence ID" value="NZ_CP069370.1"/>
</dbReference>
<dbReference type="PANTHER" id="PTHR47894">
    <property type="entry name" value="HTH-TYPE TRANSCRIPTIONAL REGULATOR GADX"/>
    <property type="match status" value="1"/>
</dbReference>
<evidence type="ECO:0000256" key="3">
    <source>
        <dbReference type="ARBA" id="ARBA00023163"/>
    </source>
</evidence>
<dbReference type="GO" id="GO:0000976">
    <property type="term" value="F:transcription cis-regulatory region binding"/>
    <property type="evidence" value="ECO:0007669"/>
    <property type="project" value="TreeGrafter"/>
</dbReference>
<dbReference type="KEGG" id="nsm:JO391_13865"/>
<keyword evidence="1" id="KW-0805">Transcription regulation</keyword>
<dbReference type="PRINTS" id="PR00032">
    <property type="entry name" value="HTHARAC"/>
</dbReference>
<evidence type="ECO:0000259" key="4">
    <source>
        <dbReference type="PROSITE" id="PS01124"/>
    </source>
</evidence>
<dbReference type="InterPro" id="IPR018062">
    <property type="entry name" value="HTH_AraC-typ_CS"/>
</dbReference>